<dbReference type="GO" id="GO:0008276">
    <property type="term" value="F:protein methyltransferase activity"/>
    <property type="evidence" value="ECO:0007669"/>
    <property type="project" value="InterPro"/>
</dbReference>
<evidence type="ECO:0000256" key="5">
    <source>
        <dbReference type="ARBA" id="ARBA00022691"/>
    </source>
</evidence>
<evidence type="ECO:0000256" key="2">
    <source>
        <dbReference type="ARBA" id="ARBA00022490"/>
    </source>
</evidence>
<dbReference type="InterPro" id="IPR004498">
    <property type="entry name" value="Ribosomal_PrmA_MeTrfase"/>
</dbReference>
<comment type="similarity">
    <text evidence="1">Belongs to the methyltransferase superfamily. PrmA family.</text>
</comment>
<keyword evidence="7" id="KW-1185">Reference proteome</keyword>
<reference evidence="7" key="1">
    <citation type="submission" date="2016-01" db="EMBL/GenBank/DDBJ databases">
        <authorList>
            <person name="Mitreva M."/>
            <person name="Pepin K.H."/>
            <person name="Mihindukulasuriya K.A."/>
            <person name="Fulton R."/>
            <person name="Fronick C."/>
            <person name="O'Laughlin M."/>
            <person name="Miner T."/>
            <person name="Herter B."/>
            <person name="Rosa B.A."/>
            <person name="Cordes M."/>
            <person name="Tomlinson C."/>
            <person name="Wollam A."/>
            <person name="Palsikar V.B."/>
            <person name="Mardis E.R."/>
            <person name="Wilson R.K."/>
        </authorList>
    </citation>
    <scope>NUCLEOTIDE SEQUENCE [LARGE SCALE GENOMIC DNA]</scope>
    <source>
        <strain evidence="7">KA00182</strain>
    </source>
</reference>
<gene>
    <name evidence="6" type="ORF">HMPREF3182_00752</name>
</gene>
<dbReference type="PATRIC" id="fig|1588748.3.peg.716"/>
<dbReference type="Proteomes" id="UP000070160">
    <property type="component" value="Unassembled WGS sequence"/>
</dbReference>
<dbReference type="SUPFAM" id="SSF53335">
    <property type="entry name" value="S-adenosyl-L-methionine-dependent methyltransferases"/>
    <property type="match status" value="1"/>
</dbReference>
<keyword evidence="2" id="KW-0963">Cytoplasm</keyword>
<dbReference type="RefSeq" id="WP_062485480.1">
    <property type="nucleotide sequence ID" value="NZ_KQ960941.1"/>
</dbReference>
<protein>
    <submittedName>
        <fullName evidence="6">Ribosomal protein L11 methyltransferase</fullName>
    </submittedName>
</protein>
<name>A0A134CHZ1_9FIRM</name>
<keyword evidence="6" id="KW-0687">Ribonucleoprotein</keyword>
<dbReference type="GO" id="GO:0032259">
    <property type="term" value="P:methylation"/>
    <property type="evidence" value="ECO:0007669"/>
    <property type="project" value="UniProtKB-KW"/>
</dbReference>
<dbReference type="InterPro" id="IPR029063">
    <property type="entry name" value="SAM-dependent_MTases_sf"/>
</dbReference>
<dbReference type="EMBL" id="LSDT01000028">
    <property type="protein sequence ID" value="KXB91729.1"/>
    <property type="molecule type" value="Genomic_DNA"/>
</dbReference>
<dbReference type="PANTHER" id="PTHR43648">
    <property type="entry name" value="ELECTRON TRANSFER FLAVOPROTEIN BETA SUBUNIT LYSINE METHYLTRANSFERASE"/>
    <property type="match status" value="1"/>
</dbReference>
<dbReference type="PANTHER" id="PTHR43648:SF1">
    <property type="entry name" value="ELECTRON TRANSFER FLAVOPROTEIN BETA SUBUNIT LYSINE METHYLTRANSFERASE"/>
    <property type="match status" value="1"/>
</dbReference>
<proteinExistence type="inferred from homology"/>
<dbReference type="GO" id="GO:0005840">
    <property type="term" value="C:ribosome"/>
    <property type="evidence" value="ECO:0007669"/>
    <property type="project" value="UniProtKB-KW"/>
</dbReference>
<keyword evidence="5" id="KW-0949">S-adenosyl-L-methionine</keyword>
<accession>A0A134CHZ1</accession>
<evidence type="ECO:0000313" key="6">
    <source>
        <dbReference type="EMBL" id="KXB91729.1"/>
    </source>
</evidence>
<keyword evidence="4 6" id="KW-0808">Transferase</keyword>
<keyword evidence="3 6" id="KW-0489">Methyltransferase</keyword>
<evidence type="ECO:0000256" key="1">
    <source>
        <dbReference type="ARBA" id="ARBA00009741"/>
    </source>
</evidence>
<keyword evidence="6" id="KW-0689">Ribosomal protein</keyword>
<evidence type="ECO:0000256" key="4">
    <source>
        <dbReference type="ARBA" id="ARBA00022679"/>
    </source>
</evidence>
<comment type="caution">
    <text evidence="6">The sequence shown here is derived from an EMBL/GenBank/DDBJ whole genome shotgun (WGS) entry which is preliminary data.</text>
</comment>
<dbReference type="STRING" id="1588748.HMPREF3182_00752"/>
<dbReference type="Pfam" id="PF06325">
    <property type="entry name" value="PrmA"/>
    <property type="match status" value="1"/>
</dbReference>
<dbReference type="Gene3D" id="3.40.50.150">
    <property type="entry name" value="Vaccinia Virus protein VP39"/>
    <property type="match status" value="1"/>
</dbReference>
<dbReference type="AlphaFoldDB" id="A0A134CHZ1"/>
<organism evidence="6 7">
    <name type="scientific">Megasphaera hutchinsoni</name>
    <dbReference type="NCBI Taxonomy" id="1588748"/>
    <lineage>
        <taxon>Bacteria</taxon>
        <taxon>Bacillati</taxon>
        <taxon>Bacillota</taxon>
        <taxon>Negativicutes</taxon>
        <taxon>Veillonellales</taxon>
        <taxon>Veillonellaceae</taxon>
        <taxon>Megasphaera</taxon>
    </lineage>
</organism>
<dbReference type="CDD" id="cd02440">
    <property type="entry name" value="AdoMet_MTases"/>
    <property type="match status" value="1"/>
</dbReference>
<evidence type="ECO:0000313" key="7">
    <source>
        <dbReference type="Proteomes" id="UP000070160"/>
    </source>
</evidence>
<dbReference type="InterPro" id="IPR050078">
    <property type="entry name" value="Ribosomal_L11_MeTrfase_PrmA"/>
</dbReference>
<evidence type="ECO:0000256" key="3">
    <source>
        <dbReference type="ARBA" id="ARBA00022603"/>
    </source>
</evidence>
<sequence>MQWQEVHVIISPGATEMVALLLYECGSNGAIVEDTKIDDTTLVRVTGYFPLGGNQGKALVVEKMKEWEDAGLINGPWHVTTKDVDDTSWLYTWQDYFHVTPITDTCRVIPYKEVSGMSLQEKDIIIDPGVSFGSGLHVTTSMCMQLIEKCGTQGNVLDIGTGTGILAIMAAKCGAQEVIAVDLDEQAVIQAKKNVLCNEVSSRVKVQQSDLVAALAGVSYRADLVVANLVTDAILALFTEIGHYMDMQGKLIISGIIDERIQEIRSAASKYGFIILEEHLQEGWYALCLKREG</sequence>
<dbReference type="PIRSF" id="PIRSF000401">
    <property type="entry name" value="RPL11_MTase"/>
    <property type="match status" value="1"/>
</dbReference>